<dbReference type="AlphaFoldDB" id="A0A0E1WYP9"/>
<proteinExistence type="predicted"/>
<sequence>MFGLRLFFAFVLCLSAWRWLRALGKHIALLPYFHIAFNIKLLLDGYCKWE</sequence>
<gene>
    <name evidence="1" type="ORF">BALG_03220</name>
</gene>
<dbReference type="Proteomes" id="UP000004659">
    <property type="component" value="Unassembled WGS sequence"/>
</dbReference>
<dbReference type="HOGENOM" id="CLU_3115313_0_0_5"/>
<evidence type="ECO:0000313" key="1">
    <source>
        <dbReference type="EMBL" id="EEZ29878.1"/>
    </source>
</evidence>
<dbReference type="EMBL" id="EQ999544">
    <property type="protein sequence ID" value="EEZ29878.1"/>
    <property type="molecule type" value="Genomic_DNA"/>
</dbReference>
<organism evidence="1">
    <name type="scientific">Brucella pinnipedialis M292/94/1</name>
    <dbReference type="NCBI Taxonomy" id="520462"/>
    <lineage>
        <taxon>Bacteria</taxon>
        <taxon>Pseudomonadati</taxon>
        <taxon>Pseudomonadota</taxon>
        <taxon>Alphaproteobacteria</taxon>
        <taxon>Hyphomicrobiales</taxon>
        <taxon>Brucellaceae</taxon>
        <taxon>Brucella/Ochrobactrum group</taxon>
        <taxon>Brucella</taxon>
    </lineage>
</organism>
<name>A0A0E1WYP9_9HYPH</name>
<reference evidence="1" key="1">
    <citation type="submission" date="2009-01" db="EMBL/GenBank/DDBJ databases">
        <title>The Genome Sequence of Brucella pinnipedialis M292/94/1.</title>
        <authorList>
            <consortium name="The Broad Institute Genome Sequencing Platform"/>
            <person name="Ward D."/>
            <person name="Young S.K."/>
            <person name="Kodira C.D."/>
            <person name="Zeng Q."/>
            <person name="Koehrsen M."/>
            <person name="Alvarado L."/>
            <person name="Berlin A."/>
            <person name="Borenstein D."/>
            <person name="Chen Z."/>
            <person name="Engels R."/>
            <person name="Freedman E."/>
            <person name="Gellesch M."/>
            <person name="Goldberg J."/>
            <person name="Griggs A."/>
            <person name="Gujja S."/>
            <person name="Heiman D."/>
            <person name="Hepburn T."/>
            <person name="Howarth C."/>
            <person name="Jen D."/>
            <person name="Larson L."/>
            <person name="Lewis B."/>
            <person name="Mehta T."/>
            <person name="Park D."/>
            <person name="Pearson M."/>
            <person name="Roberts A."/>
            <person name="Saif S."/>
            <person name="Shea T."/>
            <person name="Shenoy N."/>
            <person name="Sisk P."/>
            <person name="Stolte C."/>
            <person name="Sykes S."/>
            <person name="Walk T."/>
            <person name="White J."/>
            <person name="Yandava C."/>
            <person name="Whatmore A.M."/>
            <person name="Perrett L.L."/>
            <person name="O'Callaghan D."/>
            <person name="Nusbaum C."/>
            <person name="Galagan J."/>
            <person name="Birren B."/>
        </authorList>
    </citation>
    <scope>NUCLEOTIDE SEQUENCE [LARGE SCALE GENOMIC DNA]</scope>
    <source>
        <strain evidence="1">M292/94/1</strain>
    </source>
</reference>
<accession>A0A0E1WYP9</accession>
<protein>
    <submittedName>
        <fullName evidence="1">Uncharacterized protein</fullName>
    </submittedName>
</protein>